<comment type="caution">
    <text evidence="6">The sequence shown here is derived from an EMBL/GenBank/DDBJ whole genome shotgun (WGS) entry which is preliminary data.</text>
</comment>
<evidence type="ECO:0000313" key="6">
    <source>
        <dbReference type="EMBL" id="GAO43740.1"/>
    </source>
</evidence>
<reference evidence="6 7" key="1">
    <citation type="submission" date="2015-04" db="EMBL/GenBank/DDBJ databases">
        <title>Whole genome shotgun sequence of Flavihumibacter petaseus NBRC 106054.</title>
        <authorList>
            <person name="Miyazawa S."/>
            <person name="Hosoyama A."/>
            <person name="Hashimoto M."/>
            <person name="Noguchi M."/>
            <person name="Tsuchikane K."/>
            <person name="Ohji S."/>
            <person name="Yamazoe A."/>
            <person name="Ichikawa N."/>
            <person name="Kimura A."/>
            <person name="Fujita N."/>
        </authorList>
    </citation>
    <scope>NUCLEOTIDE SEQUENCE [LARGE SCALE GENOMIC DNA]</scope>
    <source>
        <strain evidence="6 7">NBRC 106054</strain>
    </source>
</reference>
<gene>
    <name evidence="6" type="ORF">FPE01S_02_08460</name>
</gene>
<evidence type="ECO:0000256" key="2">
    <source>
        <dbReference type="ARBA" id="ARBA00022679"/>
    </source>
</evidence>
<dbReference type="SUPFAM" id="SSF69593">
    <property type="entry name" value="Glycerol-3-phosphate (1)-acyltransferase"/>
    <property type="match status" value="1"/>
</dbReference>
<evidence type="ECO:0000256" key="3">
    <source>
        <dbReference type="ARBA" id="ARBA00023315"/>
    </source>
</evidence>
<dbReference type="InterPro" id="IPR002123">
    <property type="entry name" value="Plipid/glycerol_acylTrfase"/>
</dbReference>
<keyword evidence="4" id="KW-0812">Transmembrane</keyword>
<accession>A0A0E9N308</accession>
<dbReference type="EMBL" id="BBWV01000002">
    <property type="protein sequence ID" value="GAO43740.1"/>
    <property type="molecule type" value="Genomic_DNA"/>
</dbReference>
<dbReference type="RefSeq" id="WP_046369572.1">
    <property type="nucleotide sequence ID" value="NZ_BBWV01000002.1"/>
</dbReference>
<keyword evidence="4" id="KW-1133">Transmembrane helix</keyword>
<feature type="transmembrane region" description="Helical" evidence="4">
    <location>
        <begin position="6"/>
        <end position="31"/>
    </location>
</feature>
<evidence type="ECO:0000256" key="4">
    <source>
        <dbReference type="SAM" id="Phobius"/>
    </source>
</evidence>
<comment type="pathway">
    <text evidence="1">Lipid metabolism.</text>
</comment>
<dbReference type="Proteomes" id="UP000033121">
    <property type="component" value="Unassembled WGS sequence"/>
</dbReference>
<keyword evidence="4" id="KW-0472">Membrane</keyword>
<dbReference type="STRING" id="1220578.FPE01S_02_08460"/>
<dbReference type="OrthoDB" id="9803035at2"/>
<evidence type="ECO:0000256" key="1">
    <source>
        <dbReference type="ARBA" id="ARBA00005189"/>
    </source>
</evidence>
<dbReference type="CDD" id="cd07989">
    <property type="entry name" value="LPLAT_AGPAT-like"/>
    <property type="match status" value="1"/>
</dbReference>
<evidence type="ECO:0000259" key="5">
    <source>
        <dbReference type="SMART" id="SM00563"/>
    </source>
</evidence>
<dbReference type="GO" id="GO:0006654">
    <property type="term" value="P:phosphatidic acid biosynthetic process"/>
    <property type="evidence" value="ECO:0007669"/>
    <property type="project" value="TreeGrafter"/>
</dbReference>
<evidence type="ECO:0000313" key="7">
    <source>
        <dbReference type="Proteomes" id="UP000033121"/>
    </source>
</evidence>
<dbReference type="SMART" id="SM00563">
    <property type="entry name" value="PlsC"/>
    <property type="match status" value="1"/>
</dbReference>
<protein>
    <submittedName>
        <fullName evidence="6">Putative 1-acyl-sn-glycerol-3-phosphate acyltransferase</fullName>
    </submittedName>
</protein>
<dbReference type="PANTHER" id="PTHR10434">
    <property type="entry name" value="1-ACYL-SN-GLYCEROL-3-PHOSPHATE ACYLTRANSFERASE"/>
    <property type="match status" value="1"/>
</dbReference>
<dbReference type="PANTHER" id="PTHR10434:SF11">
    <property type="entry name" value="1-ACYL-SN-GLYCEROL-3-PHOSPHATE ACYLTRANSFERASE"/>
    <property type="match status" value="1"/>
</dbReference>
<name>A0A0E9N308_9BACT</name>
<dbReference type="Pfam" id="PF01553">
    <property type="entry name" value="Acyltransferase"/>
    <property type="match status" value="1"/>
</dbReference>
<keyword evidence="2 6" id="KW-0808">Transferase</keyword>
<keyword evidence="3 6" id="KW-0012">Acyltransferase</keyword>
<proteinExistence type="predicted"/>
<dbReference type="AlphaFoldDB" id="A0A0E9N308"/>
<organism evidence="6 7">
    <name type="scientific">Flavihumibacter petaseus NBRC 106054</name>
    <dbReference type="NCBI Taxonomy" id="1220578"/>
    <lineage>
        <taxon>Bacteria</taxon>
        <taxon>Pseudomonadati</taxon>
        <taxon>Bacteroidota</taxon>
        <taxon>Chitinophagia</taxon>
        <taxon>Chitinophagales</taxon>
        <taxon>Chitinophagaceae</taxon>
        <taxon>Flavihumibacter</taxon>
    </lineage>
</organism>
<keyword evidence="7" id="KW-1185">Reference proteome</keyword>
<sequence length="240" mass="27308">MRFIYSIYAFLLFTVLLLLLLPAFFIASFFGRIRGGNAIYRICSFWADCWLFLLGIRVPVTHLAAPSEKRPCIFVANHISYLDIPMIVKVIREPVRVLGKQEMASIPVFGFVYRNAVVQVNRKDAHQRAKSVSILKRVLARNVSIFIFPEGTFNESGTPLKSFYDGAFRIALETGTPIQPILFPDTVKRLHYKSVFSMNPGICRAVYLPMVETSAYNSNEVARLKQDVHAIMEKNLVDLK</sequence>
<feature type="domain" description="Phospholipid/glycerol acyltransferase" evidence="5">
    <location>
        <begin position="72"/>
        <end position="186"/>
    </location>
</feature>
<dbReference type="GO" id="GO:0003841">
    <property type="term" value="F:1-acylglycerol-3-phosphate O-acyltransferase activity"/>
    <property type="evidence" value="ECO:0007669"/>
    <property type="project" value="TreeGrafter"/>
</dbReference>